<keyword evidence="3" id="KW-1185">Reference proteome</keyword>
<accession>A0A5C3MF33</accession>
<feature type="region of interest" description="Disordered" evidence="1">
    <location>
        <begin position="15"/>
        <end position="75"/>
    </location>
</feature>
<organism evidence="2 3">
    <name type="scientific">Crucibulum laeve</name>
    <dbReference type="NCBI Taxonomy" id="68775"/>
    <lineage>
        <taxon>Eukaryota</taxon>
        <taxon>Fungi</taxon>
        <taxon>Dikarya</taxon>
        <taxon>Basidiomycota</taxon>
        <taxon>Agaricomycotina</taxon>
        <taxon>Agaricomycetes</taxon>
        <taxon>Agaricomycetidae</taxon>
        <taxon>Agaricales</taxon>
        <taxon>Agaricineae</taxon>
        <taxon>Nidulariaceae</taxon>
        <taxon>Crucibulum</taxon>
    </lineage>
</organism>
<proteinExistence type="predicted"/>
<dbReference type="EMBL" id="ML213591">
    <property type="protein sequence ID" value="TFK43243.1"/>
    <property type="molecule type" value="Genomic_DNA"/>
</dbReference>
<sequence>MPFVGEAPITYFFSRVPSGSKQEATTRPNVTTQKKRKAASLIDLVDDDADDEGHLPRKKSKTKLKGKEKLGAAHRDGDVLKSVSLRKKGFANSSKSNQLPSTPASISEFIGTPSNSKAAPPLSKSAKTLLVTRPLPTQVASETTPTASKMKRQRDGLAFEHSLQTPPPTNHSTRLFDVPHSGEPSPLIATPIQRKAAGRLASTSLPTPATMPRPVGLQRPPSSKFMDALETSRKLRRMRCPGPSQNAASSQPDEIDMTVDEDSKIDVPSSQSQQMEMAYNSCWQNPYVVGPSNLRRLSSSFKLPLAPSNPDGSEACASMSRDDLPQTPPSSEQDGVIISSQSQYMPGANPSPRKRARSDTLLLGEELESPPIPSSQIPEQELSSLMRNFGPRLGFEEIGQNLSQM</sequence>
<name>A0A5C3MF33_9AGAR</name>
<feature type="region of interest" description="Disordered" evidence="1">
    <location>
        <begin position="305"/>
        <end position="378"/>
    </location>
</feature>
<dbReference type="Proteomes" id="UP000308652">
    <property type="component" value="Unassembled WGS sequence"/>
</dbReference>
<feature type="compositionally biased region" description="Basic and acidic residues" evidence="1">
    <location>
        <begin position="65"/>
        <end position="75"/>
    </location>
</feature>
<evidence type="ECO:0000256" key="1">
    <source>
        <dbReference type="SAM" id="MobiDB-lite"/>
    </source>
</evidence>
<evidence type="ECO:0000313" key="3">
    <source>
        <dbReference type="Proteomes" id="UP000308652"/>
    </source>
</evidence>
<feature type="compositionally biased region" description="Polar residues" evidence="1">
    <location>
        <begin position="17"/>
        <end position="32"/>
    </location>
</feature>
<feature type="compositionally biased region" description="Polar residues" evidence="1">
    <location>
        <begin position="329"/>
        <end position="344"/>
    </location>
</feature>
<reference evidence="2 3" key="1">
    <citation type="journal article" date="2019" name="Nat. Ecol. Evol.">
        <title>Megaphylogeny resolves global patterns of mushroom evolution.</title>
        <authorList>
            <person name="Varga T."/>
            <person name="Krizsan K."/>
            <person name="Foldi C."/>
            <person name="Dima B."/>
            <person name="Sanchez-Garcia M."/>
            <person name="Sanchez-Ramirez S."/>
            <person name="Szollosi G.J."/>
            <person name="Szarkandi J.G."/>
            <person name="Papp V."/>
            <person name="Albert L."/>
            <person name="Andreopoulos W."/>
            <person name="Angelini C."/>
            <person name="Antonin V."/>
            <person name="Barry K.W."/>
            <person name="Bougher N.L."/>
            <person name="Buchanan P."/>
            <person name="Buyck B."/>
            <person name="Bense V."/>
            <person name="Catcheside P."/>
            <person name="Chovatia M."/>
            <person name="Cooper J."/>
            <person name="Damon W."/>
            <person name="Desjardin D."/>
            <person name="Finy P."/>
            <person name="Geml J."/>
            <person name="Haridas S."/>
            <person name="Hughes K."/>
            <person name="Justo A."/>
            <person name="Karasinski D."/>
            <person name="Kautmanova I."/>
            <person name="Kiss B."/>
            <person name="Kocsube S."/>
            <person name="Kotiranta H."/>
            <person name="LaButti K.M."/>
            <person name="Lechner B.E."/>
            <person name="Liimatainen K."/>
            <person name="Lipzen A."/>
            <person name="Lukacs Z."/>
            <person name="Mihaltcheva S."/>
            <person name="Morgado L.N."/>
            <person name="Niskanen T."/>
            <person name="Noordeloos M.E."/>
            <person name="Ohm R.A."/>
            <person name="Ortiz-Santana B."/>
            <person name="Ovrebo C."/>
            <person name="Racz N."/>
            <person name="Riley R."/>
            <person name="Savchenko A."/>
            <person name="Shiryaev A."/>
            <person name="Soop K."/>
            <person name="Spirin V."/>
            <person name="Szebenyi C."/>
            <person name="Tomsovsky M."/>
            <person name="Tulloss R.E."/>
            <person name="Uehling J."/>
            <person name="Grigoriev I.V."/>
            <person name="Vagvolgyi C."/>
            <person name="Papp T."/>
            <person name="Martin F.M."/>
            <person name="Miettinen O."/>
            <person name="Hibbett D.S."/>
            <person name="Nagy L.G."/>
        </authorList>
    </citation>
    <scope>NUCLEOTIDE SEQUENCE [LARGE SCALE GENOMIC DNA]</scope>
    <source>
        <strain evidence="2 3">CBS 166.37</strain>
    </source>
</reference>
<dbReference type="AlphaFoldDB" id="A0A5C3MF33"/>
<feature type="compositionally biased region" description="Polar residues" evidence="1">
    <location>
        <begin position="91"/>
        <end position="105"/>
    </location>
</feature>
<feature type="compositionally biased region" description="Polar residues" evidence="1">
    <location>
        <begin position="138"/>
        <end position="147"/>
    </location>
</feature>
<evidence type="ECO:0000313" key="2">
    <source>
        <dbReference type="EMBL" id="TFK43243.1"/>
    </source>
</evidence>
<feature type="region of interest" description="Disordered" evidence="1">
    <location>
        <begin position="202"/>
        <end position="255"/>
    </location>
</feature>
<protein>
    <submittedName>
        <fullName evidence="2">Uncharacterized protein</fullName>
    </submittedName>
</protein>
<feature type="region of interest" description="Disordered" evidence="1">
    <location>
        <begin position="90"/>
        <end position="154"/>
    </location>
</feature>
<feature type="compositionally biased region" description="Polar residues" evidence="1">
    <location>
        <begin position="243"/>
        <end position="252"/>
    </location>
</feature>
<gene>
    <name evidence="2" type="ORF">BDQ12DRAFT_170317</name>
</gene>